<dbReference type="GO" id="GO:0016020">
    <property type="term" value="C:membrane"/>
    <property type="evidence" value="ECO:0007669"/>
    <property type="project" value="TreeGrafter"/>
</dbReference>
<evidence type="ECO:0000313" key="11">
    <source>
        <dbReference type="Proteomes" id="UP000253934"/>
    </source>
</evidence>
<dbReference type="CDD" id="cd04059">
    <property type="entry name" value="Peptidases_S8_Protein_convertases_Kexins_Furin-like"/>
    <property type="match status" value="1"/>
</dbReference>
<dbReference type="InterPro" id="IPR036852">
    <property type="entry name" value="Peptidase_S8/S53_dom_sf"/>
</dbReference>
<keyword evidence="2 8" id="KW-0645">Protease</keyword>
<comment type="similarity">
    <text evidence="1">Belongs to the peptidase S8 family. Furin subfamily.</text>
</comment>
<evidence type="ECO:0000259" key="9">
    <source>
        <dbReference type="PROSITE" id="PS51829"/>
    </source>
</evidence>
<dbReference type="AlphaFoldDB" id="A0A369KZL2"/>
<dbReference type="PROSITE" id="PS00138">
    <property type="entry name" value="SUBTILASE_SER"/>
    <property type="match status" value="1"/>
</dbReference>
<dbReference type="Pfam" id="PF00082">
    <property type="entry name" value="Peptidase_S8"/>
    <property type="match status" value="1"/>
</dbReference>
<dbReference type="PROSITE" id="PS51257">
    <property type="entry name" value="PROKAR_LIPOPROTEIN"/>
    <property type="match status" value="1"/>
</dbReference>
<dbReference type="PROSITE" id="PS51829">
    <property type="entry name" value="P_HOMO_B"/>
    <property type="match status" value="1"/>
</dbReference>
<dbReference type="PANTHER" id="PTHR42884:SF14">
    <property type="entry name" value="NEUROENDOCRINE CONVERTASE 1"/>
    <property type="match status" value="1"/>
</dbReference>
<dbReference type="EMBL" id="QOVW01000006">
    <property type="protein sequence ID" value="RDB37174.1"/>
    <property type="molecule type" value="Genomic_DNA"/>
</dbReference>
<accession>A0A369KZL2</accession>
<dbReference type="Gene3D" id="2.60.120.260">
    <property type="entry name" value="Galactose-binding domain-like"/>
    <property type="match status" value="1"/>
</dbReference>
<dbReference type="InterPro" id="IPR034182">
    <property type="entry name" value="Kexin/furin"/>
</dbReference>
<evidence type="ECO:0000256" key="4">
    <source>
        <dbReference type="ARBA" id="ARBA00022801"/>
    </source>
</evidence>
<evidence type="ECO:0000313" key="10">
    <source>
        <dbReference type="EMBL" id="RDB37174.1"/>
    </source>
</evidence>
<dbReference type="InterPro" id="IPR008979">
    <property type="entry name" value="Galactose-bd-like_sf"/>
</dbReference>
<dbReference type="InterPro" id="IPR022398">
    <property type="entry name" value="Peptidase_S8_His-AS"/>
</dbReference>
<comment type="caution">
    <text evidence="10">The sequence shown here is derived from an EMBL/GenBank/DDBJ whole genome shotgun (WGS) entry which is preliminary data.</text>
</comment>
<dbReference type="GO" id="GO:0005737">
    <property type="term" value="C:cytoplasm"/>
    <property type="evidence" value="ECO:0007669"/>
    <property type="project" value="UniProtKB-ARBA"/>
</dbReference>
<evidence type="ECO:0000256" key="1">
    <source>
        <dbReference type="ARBA" id="ARBA00005325"/>
    </source>
</evidence>
<feature type="active site" description="Charge relay system" evidence="7 8">
    <location>
        <position position="109"/>
    </location>
</feature>
<organism evidence="10 11">
    <name type="scientific">Spirobacillus cienkowskii</name>
    <dbReference type="NCBI Taxonomy" id="495820"/>
    <lineage>
        <taxon>Bacteria</taxon>
        <taxon>Pseudomonadati</taxon>
        <taxon>Bdellovibrionota</taxon>
        <taxon>Oligoflexia</taxon>
        <taxon>Silvanigrellales</taxon>
        <taxon>Spirobacillus</taxon>
    </lineage>
</organism>
<evidence type="ECO:0000256" key="5">
    <source>
        <dbReference type="ARBA" id="ARBA00022825"/>
    </source>
</evidence>
<dbReference type="Pfam" id="PF01483">
    <property type="entry name" value="P_proprotein"/>
    <property type="match status" value="1"/>
</dbReference>
<gene>
    <name evidence="10" type="ORF">DCC88_01410</name>
</gene>
<feature type="active site" description="Charge relay system" evidence="7 8">
    <location>
        <position position="154"/>
    </location>
</feature>
<evidence type="ECO:0000256" key="7">
    <source>
        <dbReference type="PIRSR" id="PIRSR615500-1"/>
    </source>
</evidence>
<dbReference type="Proteomes" id="UP000253934">
    <property type="component" value="Unassembled WGS sequence"/>
</dbReference>
<evidence type="ECO:0000256" key="8">
    <source>
        <dbReference type="PROSITE-ProRule" id="PRU01240"/>
    </source>
</evidence>
<keyword evidence="5 8" id="KW-0720">Serine protease</keyword>
<dbReference type="SUPFAM" id="SSF49785">
    <property type="entry name" value="Galactose-binding domain-like"/>
    <property type="match status" value="1"/>
</dbReference>
<dbReference type="PRINTS" id="PR00723">
    <property type="entry name" value="SUBTILISIN"/>
</dbReference>
<dbReference type="PROSITE" id="PS00137">
    <property type="entry name" value="SUBTILASE_HIS"/>
    <property type="match status" value="1"/>
</dbReference>
<keyword evidence="3" id="KW-0732">Signal</keyword>
<evidence type="ECO:0000256" key="2">
    <source>
        <dbReference type="ARBA" id="ARBA00022670"/>
    </source>
</evidence>
<dbReference type="SUPFAM" id="SSF52743">
    <property type="entry name" value="Subtilisin-like"/>
    <property type="match status" value="1"/>
</dbReference>
<reference evidence="10" key="1">
    <citation type="submission" date="2018-04" db="EMBL/GenBank/DDBJ databases">
        <title>Draft genome sequence of the Candidatus Spirobacillus cienkowskii, a pathogen of freshwater Daphnia species, reconstructed from hemolymph metagenomic reads.</title>
        <authorList>
            <person name="Bresciani L."/>
            <person name="Lemos L.N."/>
            <person name="Wale N."/>
            <person name="Lin J.Y."/>
            <person name="Fernandes G.R."/>
            <person name="Duffy M.A."/>
            <person name="Rodrigues J.M."/>
        </authorList>
    </citation>
    <scope>NUCLEOTIDE SEQUENCE [LARGE SCALE GENOMIC DNA]</scope>
    <source>
        <strain evidence="10">Binning01</strain>
    </source>
</reference>
<dbReference type="Gene3D" id="3.40.50.200">
    <property type="entry name" value="Peptidase S8/S53 domain"/>
    <property type="match status" value="1"/>
</dbReference>
<dbReference type="PROSITE" id="PS51892">
    <property type="entry name" value="SUBTILASE"/>
    <property type="match status" value="1"/>
</dbReference>
<dbReference type="PANTHER" id="PTHR42884">
    <property type="entry name" value="PROPROTEIN CONVERTASE SUBTILISIN/KEXIN-RELATED"/>
    <property type="match status" value="1"/>
</dbReference>
<keyword evidence="6" id="KW-0106">Calcium</keyword>
<keyword evidence="11" id="KW-1185">Reference proteome</keyword>
<proteinExistence type="inferred from homology"/>
<dbReference type="InterPro" id="IPR015500">
    <property type="entry name" value="Peptidase_S8_subtilisin-rel"/>
</dbReference>
<dbReference type="InterPro" id="IPR002884">
    <property type="entry name" value="P_dom"/>
</dbReference>
<feature type="domain" description="P/Homo B" evidence="9">
    <location>
        <begin position="529"/>
        <end position="658"/>
    </location>
</feature>
<dbReference type="GO" id="GO:0012505">
    <property type="term" value="C:endomembrane system"/>
    <property type="evidence" value="ECO:0007669"/>
    <property type="project" value="UniProtKB-ARBA"/>
</dbReference>
<dbReference type="GO" id="GO:0004252">
    <property type="term" value="F:serine-type endopeptidase activity"/>
    <property type="evidence" value="ECO:0007669"/>
    <property type="project" value="UniProtKB-UniRule"/>
</dbReference>
<evidence type="ECO:0000256" key="3">
    <source>
        <dbReference type="ARBA" id="ARBA00022729"/>
    </source>
</evidence>
<feature type="active site" description="Charge relay system" evidence="7 8">
    <location>
        <position position="431"/>
    </location>
</feature>
<sequence>MRNFMYCTKNISSIMLLSSVFFYSCNRKDSSVIESKILPHAVINEEPIFCTDINDNTKNPLAVYQWHLKNTGQSSFASEPGVPDEDINIENVLKNECLSGFGIHVAVVDSGLQLTHPSLVPNIVNNNRTKSINFRDNQLLHNDPSPIPDDDDDHGTMVGGIIAMRSNMGFGGSGIAPRAKLAGYNIINNELGVQIFQNFVDSLGGSDASKENDIFNMSYGDSNISQIPLDDPIVLASTTVYRYGTRNLRNGKGAIYVKASGNGFSKISDDPESTMACMMAQNLNLSCQNSNMNIDNTLPEVITVGALNAKGKKTSYSTTGSSLWISAPGGEFGFDKDWLNEHFARFGHTINWEKLRPTLGEPAIITTDVAGSKFGLSKLISYEVTNYMDPKLKLNEIFRIRNAFNGGQVLDSNGVNLNSKFNYTNSMNGTSSATPVVSGSIALILEANPDLTWRDVKYILAKTATKVDPYFEGIKVKIYNDEEYQAEDGWVTNSAGFNFSNWYGFGRVNVENAVKLAKNYDVNLGEYIELPWHPVNGEIDPVDVQPGSLGYTHEFQQISEENNIKIESVRVEVTVESDFIGDVGFELTSPTGTKSIIWNIGNAFSFSESLINMPLQSNAFYGENAAGLWSLKVINSGFNSNSVKFKGARIQFSGSKSSI</sequence>
<keyword evidence="4 8" id="KW-0378">Hydrolase</keyword>
<dbReference type="PROSITE" id="PS00136">
    <property type="entry name" value="SUBTILASE_ASP"/>
    <property type="match status" value="1"/>
</dbReference>
<name>A0A369KZL2_9BACT</name>
<dbReference type="InterPro" id="IPR023828">
    <property type="entry name" value="Peptidase_S8_Ser-AS"/>
</dbReference>
<dbReference type="GO" id="GO:0016485">
    <property type="term" value="P:protein processing"/>
    <property type="evidence" value="ECO:0007669"/>
    <property type="project" value="TreeGrafter"/>
</dbReference>
<evidence type="ECO:0000256" key="6">
    <source>
        <dbReference type="ARBA" id="ARBA00022837"/>
    </source>
</evidence>
<dbReference type="InterPro" id="IPR023827">
    <property type="entry name" value="Peptidase_S8_Asp-AS"/>
</dbReference>
<dbReference type="InterPro" id="IPR000209">
    <property type="entry name" value="Peptidase_S8/S53_dom"/>
</dbReference>
<protein>
    <recommendedName>
        <fullName evidence="9">P/Homo B domain-containing protein</fullName>
    </recommendedName>
</protein>